<gene>
    <name evidence="2" type="ORF">IV203_019270</name>
</gene>
<dbReference type="EMBL" id="JAGRRH010000004">
    <property type="protein sequence ID" value="KAG7370700.1"/>
    <property type="molecule type" value="Genomic_DNA"/>
</dbReference>
<dbReference type="AlphaFoldDB" id="A0A9K3LYB6"/>
<feature type="compositionally biased region" description="Acidic residues" evidence="1">
    <location>
        <begin position="112"/>
        <end position="122"/>
    </location>
</feature>
<feature type="compositionally biased region" description="Polar residues" evidence="1">
    <location>
        <begin position="206"/>
        <end position="226"/>
    </location>
</feature>
<feature type="compositionally biased region" description="Low complexity" evidence="1">
    <location>
        <begin position="238"/>
        <end position="250"/>
    </location>
</feature>
<keyword evidence="3" id="KW-1185">Reference proteome</keyword>
<protein>
    <submittedName>
        <fullName evidence="2">Uncharacterized protein</fullName>
    </submittedName>
</protein>
<feature type="compositionally biased region" description="Low complexity" evidence="1">
    <location>
        <begin position="74"/>
        <end position="111"/>
    </location>
</feature>
<feature type="region of interest" description="Disordered" evidence="1">
    <location>
        <begin position="206"/>
        <end position="264"/>
    </location>
</feature>
<reference evidence="2" key="1">
    <citation type="journal article" date="2021" name="Sci. Rep.">
        <title>Diploid genomic architecture of Nitzschia inconspicua, an elite biomass production diatom.</title>
        <authorList>
            <person name="Oliver A."/>
            <person name="Podell S."/>
            <person name="Pinowska A."/>
            <person name="Traller J.C."/>
            <person name="Smith S.R."/>
            <person name="McClure R."/>
            <person name="Beliaev A."/>
            <person name="Bohutskyi P."/>
            <person name="Hill E.A."/>
            <person name="Rabines A."/>
            <person name="Zheng H."/>
            <person name="Allen L.Z."/>
            <person name="Kuo A."/>
            <person name="Grigoriev I.V."/>
            <person name="Allen A.E."/>
            <person name="Hazlebeck D."/>
            <person name="Allen E.E."/>
        </authorList>
    </citation>
    <scope>NUCLEOTIDE SEQUENCE</scope>
    <source>
        <strain evidence="2">Hildebrandi</strain>
    </source>
</reference>
<evidence type="ECO:0000256" key="1">
    <source>
        <dbReference type="SAM" id="MobiDB-lite"/>
    </source>
</evidence>
<feature type="region of interest" description="Disordered" evidence="1">
    <location>
        <begin position="172"/>
        <end position="191"/>
    </location>
</feature>
<name>A0A9K3LYB6_9STRA</name>
<organism evidence="2 3">
    <name type="scientific">Nitzschia inconspicua</name>
    <dbReference type="NCBI Taxonomy" id="303405"/>
    <lineage>
        <taxon>Eukaryota</taxon>
        <taxon>Sar</taxon>
        <taxon>Stramenopiles</taxon>
        <taxon>Ochrophyta</taxon>
        <taxon>Bacillariophyta</taxon>
        <taxon>Bacillariophyceae</taxon>
        <taxon>Bacillariophycidae</taxon>
        <taxon>Bacillariales</taxon>
        <taxon>Bacillariaceae</taxon>
        <taxon>Nitzschia</taxon>
    </lineage>
</organism>
<evidence type="ECO:0000313" key="3">
    <source>
        <dbReference type="Proteomes" id="UP000693970"/>
    </source>
</evidence>
<evidence type="ECO:0000313" key="2">
    <source>
        <dbReference type="EMBL" id="KAG7370700.1"/>
    </source>
</evidence>
<comment type="caution">
    <text evidence="2">The sequence shown here is derived from an EMBL/GenBank/DDBJ whole genome shotgun (WGS) entry which is preliminary data.</text>
</comment>
<dbReference type="Proteomes" id="UP000693970">
    <property type="component" value="Unassembled WGS sequence"/>
</dbReference>
<proteinExistence type="predicted"/>
<reference evidence="2" key="2">
    <citation type="submission" date="2021-04" db="EMBL/GenBank/DDBJ databases">
        <authorList>
            <person name="Podell S."/>
        </authorList>
    </citation>
    <scope>NUCLEOTIDE SEQUENCE</scope>
    <source>
        <strain evidence="2">Hildebrandi</strain>
    </source>
</reference>
<accession>A0A9K3LYB6</accession>
<sequence length="460" mass="50189">MISAAKKSAMKSVTPAVVGGVVCMRKEIEPFTTTTTTTNITTATSRCPSDTNKEKDGMIQNSIKERQEENQSKNSSETSETTTTTTTTNVENVENGRISNTTTTTTTTASNDDNDNDNDSNSDSDSSSLVIGDVELDCTTSPSIENWISEYQSHIIPNVIHQHYPTITTTATTSATTTTGPSDQDGTLQIGDPTKTIVSVLGQLDSSTSQQNGGAETNTMIETPQRSFIGRKRSPMTQQRQQQQRQQQRQSPMTARMRKKNRTHETVCDQFEDAFEARQLKPVPPPNANFAQNHHHQHHQQQQLLLLQQQQHHQQQQQGHWGGTNPNYVSHPFSNMTSVATAGIISGNAMTINPHEPFRTHQLLYNAAMGAAQEQQTQIIQQSKRRPKTQQEMILMQAELDLVAAYQRVEALKQSSSSSMGIVAAKAAASTNARTTTNAAAVAAAGGGVASANTGHRHHP</sequence>
<feature type="region of interest" description="Disordered" evidence="1">
    <location>
        <begin position="65"/>
        <end position="128"/>
    </location>
</feature>